<dbReference type="VEuPathDB" id="FungiDB:RhiirA1_428306"/>
<dbReference type="EMBL" id="LLXH01001748">
    <property type="protein sequence ID" value="PKC57697.1"/>
    <property type="molecule type" value="Genomic_DNA"/>
</dbReference>
<sequence>MFIDLTTMKKPLYLDIDDERKWRVSIRQQKPSFFGEIVDEYEMEINDIEIS</sequence>
<reference evidence="1 2" key="2">
    <citation type="submission" date="2017-10" db="EMBL/GenBank/DDBJ databases">
        <title>Genome analyses suggest a sexual origin of heterokaryosis in a supposedly ancient asexual fungus.</title>
        <authorList>
            <person name="Corradi N."/>
            <person name="Sedzielewska K."/>
            <person name="Noel J."/>
            <person name="Charron P."/>
            <person name="Farinelli L."/>
            <person name="Marton T."/>
            <person name="Kruger M."/>
            <person name="Pelin A."/>
            <person name="Brachmann A."/>
            <person name="Corradi N."/>
        </authorList>
    </citation>
    <scope>NUCLEOTIDE SEQUENCE [LARGE SCALE GENOMIC DNA]</scope>
    <source>
        <strain evidence="1 2">A1</strain>
    </source>
</reference>
<dbReference type="Proteomes" id="UP000232688">
    <property type="component" value="Unassembled WGS sequence"/>
</dbReference>
<organism evidence="1 2">
    <name type="scientific">Rhizophagus irregularis</name>
    <dbReference type="NCBI Taxonomy" id="588596"/>
    <lineage>
        <taxon>Eukaryota</taxon>
        <taxon>Fungi</taxon>
        <taxon>Fungi incertae sedis</taxon>
        <taxon>Mucoromycota</taxon>
        <taxon>Glomeromycotina</taxon>
        <taxon>Glomeromycetes</taxon>
        <taxon>Glomerales</taxon>
        <taxon>Glomeraceae</taxon>
        <taxon>Rhizophagus</taxon>
    </lineage>
</organism>
<protein>
    <submittedName>
        <fullName evidence="1">Uncharacterized protein</fullName>
    </submittedName>
</protein>
<evidence type="ECO:0000313" key="2">
    <source>
        <dbReference type="Proteomes" id="UP000232688"/>
    </source>
</evidence>
<proteinExistence type="predicted"/>
<evidence type="ECO:0000313" key="1">
    <source>
        <dbReference type="EMBL" id="PKC57697.1"/>
    </source>
</evidence>
<accession>A0A2N0R306</accession>
<reference evidence="1 2" key="1">
    <citation type="submission" date="2017-10" db="EMBL/GenBank/DDBJ databases">
        <title>Extensive intraspecific genome diversity in a model arbuscular mycorrhizal fungus.</title>
        <authorList>
            <person name="Chen E.C.H."/>
            <person name="Morin E."/>
            <person name="Baudet D."/>
            <person name="Noel J."/>
            <person name="Ndikumana S."/>
            <person name="Charron P."/>
            <person name="St-Onge C."/>
            <person name="Giorgi J."/>
            <person name="Grigoriev I.V."/>
            <person name="Roux C."/>
            <person name="Martin F.M."/>
            <person name="Corradi N."/>
        </authorList>
    </citation>
    <scope>NUCLEOTIDE SEQUENCE [LARGE SCALE GENOMIC DNA]</scope>
    <source>
        <strain evidence="1 2">A1</strain>
    </source>
</reference>
<comment type="caution">
    <text evidence="1">The sequence shown here is derived from an EMBL/GenBank/DDBJ whole genome shotgun (WGS) entry which is preliminary data.</text>
</comment>
<gene>
    <name evidence="1" type="ORF">RhiirA1_428306</name>
</gene>
<dbReference type="AlphaFoldDB" id="A0A2N0R306"/>
<name>A0A2N0R306_9GLOM</name>